<feature type="domain" description="HTH hxlR-type" evidence="4">
    <location>
        <begin position="20"/>
        <end position="114"/>
    </location>
</feature>
<organism evidence="5 6">
    <name type="scientific">Paenibacillus auburnensis</name>
    <dbReference type="NCBI Taxonomy" id="2905649"/>
    <lineage>
        <taxon>Bacteria</taxon>
        <taxon>Bacillati</taxon>
        <taxon>Bacillota</taxon>
        <taxon>Bacilli</taxon>
        <taxon>Bacillales</taxon>
        <taxon>Paenibacillaceae</taxon>
        <taxon>Paenibacillus</taxon>
    </lineage>
</organism>
<dbReference type="SUPFAM" id="SSF46785">
    <property type="entry name" value="Winged helix' DNA-binding domain"/>
    <property type="match status" value="1"/>
</dbReference>
<comment type="caution">
    <text evidence="5">The sequence shown here is derived from an EMBL/GenBank/DDBJ whole genome shotgun (WGS) entry which is preliminary data.</text>
</comment>
<evidence type="ECO:0000256" key="1">
    <source>
        <dbReference type="ARBA" id="ARBA00023015"/>
    </source>
</evidence>
<gene>
    <name evidence="5" type="primary">yybR</name>
    <name evidence="5" type="ORF">PAECIP111892_04778</name>
</gene>
<dbReference type="InterPro" id="IPR002577">
    <property type="entry name" value="HTH_HxlR"/>
</dbReference>
<keyword evidence="1" id="KW-0805">Transcription regulation</keyword>
<dbReference type="InterPro" id="IPR036390">
    <property type="entry name" value="WH_DNA-bd_sf"/>
</dbReference>
<dbReference type="Gene3D" id="1.10.10.10">
    <property type="entry name" value="Winged helix-like DNA-binding domain superfamily/Winged helix DNA-binding domain"/>
    <property type="match status" value="1"/>
</dbReference>
<dbReference type="PROSITE" id="PS51118">
    <property type="entry name" value="HTH_HXLR"/>
    <property type="match status" value="1"/>
</dbReference>
<evidence type="ECO:0000313" key="6">
    <source>
        <dbReference type="Proteomes" id="UP000838324"/>
    </source>
</evidence>
<dbReference type="Proteomes" id="UP000838324">
    <property type="component" value="Unassembled WGS sequence"/>
</dbReference>
<dbReference type="InterPro" id="IPR036388">
    <property type="entry name" value="WH-like_DNA-bd_sf"/>
</dbReference>
<reference evidence="5" key="1">
    <citation type="submission" date="2022-01" db="EMBL/GenBank/DDBJ databases">
        <authorList>
            <person name="Criscuolo A."/>
        </authorList>
    </citation>
    <scope>NUCLEOTIDE SEQUENCE</scope>
    <source>
        <strain evidence="5">CIP111892</strain>
    </source>
</reference>
<name>A0ABN8GWR8_9BACL</name>
<keyword evidence="2" id="KW-0238">DNA-binding</keyword>
<dbReference type="PANTHER" id="PTHR33204:SF37">
    <property type="entry name" value="HTH-TYPE TRANSCRIPTIONAL REGULATOR YODB"/>
    <property type="match status" value="1"/>
</dbReference>
<proteinExistence type="predicted"/>
<evidence type="ECO:0000313" key="5">
    <source>
        <dbReference type="EMBL" id="CAH1220271.1"/>
    </source>
</evidence>
<dbReference type="PANTHER" id="PTHR33204">
    <property type="entry name" value="TRANSCRIPTIONAL REGULATOR, MARR FAMILY"/>
    <property type="match status" value="1"/>
</dbReference>
<accession>A0ABN8GWR8</accession>
<dbReference type="EMBL" id="CAKMMG010000010">
    <property type="protein sequence ID" value="CAH1220271.1"/>
    <property type="molecule type" value="Genomic_DNA"/>
</dbReference>
<keyword evidence="3" id="KW-0804">Transcription</keyword>
<dbReference type="Pfam" id="PF01638">
    <property type="entry name" value="HxlR"/>
    <property type="match status" value="1"/>
</dbReference>
<keyword evidence="6" id="KW-1185">Reference proteome</keyword>
<sequence>MNMNGPEPVILTKGVPGEPCPIAKTLDVIGTKWTFLIIRDLLIEGTLRFSDLLKSLEGISPKTLSLRLRELENHGIVERTVYPEVPPRVEYTLTPKGIQLEGIFIELKRYGLAL</sequence>
<evidence type="ECO:0000259" key="4">
    <source>
        <dbReference type="PROSITE" id="PS51118"/>
    </source>
</evidence>
<dbReference type="CDD" id="cd00090">
    <property type="entry name" value="HTH_ARSR"/>
    <property type="match status" value="1"/>
</dbReference>
<evidence type="ECO:0000256" key="3">
    <source>
        <dbReference type="ARBA" id="ARBA00023163"/>
    </source>
</evidence>
<evidence type="ECO:0000256" key="2">
    <source>
        <dbReference type="ARBA" id="ARBA00023125"/>
    </source>
</evidence>
<protein>
    <submittedName>
        <fullName evidence="5">HTH-type transcriptional regulator YybR</fullName>
    </submittedName>
</protein>
<dbReference type="InterPro" id="IPR011991">
    <property type="entry name" value="ArsR-like_HTH"/>
</dbReference>